<dbReference type="Pfam" id="PF00823">
    <property type="entry name" value="PPE"/>
    <property type="match status" value="1"/>
</dbReference>
<dbReference type="STRING" id="47839.BN973_00079"/>
<dbReference type="EMBL" id="LQPY01000014">
    <property type="protein sequence ID" value="ORX05364.1"/>
    <property type="molecule type" value="Genomic_DNA"/>
</dbReference>
<dbReference type="Gene3D" id="1.20.1260.20">
    <property type="entry name" value="PPE superfamily"/>
    <property type="match status" value="1"/>
</dbReference>
<dbReference type="HOGENOM" id="CLU_000243_0_3_11"/>
<dbReference type="GO" id="GO:0052572">
    <property type="term" value="P:response to host immune response"/>
    <property type="evidence" value="ECO:0007669"/>
    <property type="project" value="TreeGrafter"/>
</dbReference>
<reference evidence="4" key="1">
    <citation type="journal article" date="2014" name="Genome Announc.">
        <title>Draft Genome Sequence of Mycobacterium triplex DSM 44626.</title>
        <authorList>
            <person name="Sassi M."/>
            <person name="Croce O."/>
            <person name="Robert C."/>
            <person name="Raoult D."/>
            <person name="Drancourt M."/>
        </authorList>
    </citation>
    <scope>NUCLEOTIDE SEQUENCE [LARGE SCALE GENOMIC DNA]</scope>
    <source>
        <strain evidence="4">DSM 44626</strain>
    </source>
</reference>
<proteinExistence type="inferred from homology"/>
<evidence type="ECO:0000313" key="4">
    <source>
        <dbReference type="EMBL" id="CDO85748.1"/>
    </source>
</evidence>
<dbReference type="PANTHER" id="PTHR46766:SF1">
    <property type="entry name" value="GLUTAMINE-RICH PROTEIN 2"/>
    <property type="match status" value="1"/>
</dbReference>
<feature type="domain" description="PPE" evidence="3">
    <location>
        <begin position="2"/>
        <end position="162"/>
    </location>
</feature>
<feature type="region of interest" description="Disordered" evidence="2">
    <location>
        <begin position="165"/>
        <end position="191"/>
    </location>
</feature>
<dbReference type="Proteomes" id="UP000193710">
    <property type="component" value="Unassembled WGS sequence"/>
</dbReference>
<organism evidence="4">
    <name type="scientific">Mycobacterium triplex</name>
    <dbReference type="NCBI Taxonomy" id="47839"/>
    <lineage>
        <taxon>Bacteria</taxon>
        <taxon>Bacillati</taxon>
        <taxon>Actinomycetota</taxon>
        <taxon>Actinomycetes</taxon>
        <taxon>Mycobacteriales</taxon>
        <taxon>Mycobacteriaceae</taxon>
        <taxon>Mycobacterium</taxon>
        <taxon>Mycobacterium simiae complex</taxon>
    </lineage>
</organism>
<dbReference type="AlphaFoldDB" id="A0A024JRB0"/>
<accession>A0A024JRB0</accession>
<evidence type="ECO:0000256" key="1">
    <source>
        <dbReference type="ARBA" id="ARBA00010652"/>
    </source>
</evidence>
<sequence>MDFGLLPPEVNSGLMYTGPGSGPMLAAAASWDAVAAELEAAAAGCSSEIAGLTGRWLGPSSMRMAGSGTRQAMWLQTSAAQAARTAAQAYSAAAAFETAYAMTVPPPVIAANRAQLMVLIATNFLGQNTPAIAATEAQYMEMWVQDATAMYGYAAAAETASTLEPFDEPQQSTNPNGQTDQATAVARAAGDTTTARTQSAIQMATSDAAQQLVNATPIGPAGTYGPGTYVAPSGGTVIIGEGSSVTLRALSRFDVMFGGVVTIESGSSLTVNSGVPFSVGNGCVATIEAGSIVTMQGGSSLTLNGLAGPSSMTISNSIVTLGSSAFWSTDAGTIDVISGVLSTTGANTVISGTYTIAPAVTPVAPAASASGLGAASAATGVGSSPGLAGAAGIQPQFDVGALMQWSQGINGADLAAGLAEVG</sequence>
<dbReference type="OrthoDB" id="4753903at2"/>
<reference evidence="5 6" key="3">
    <citation type="submission" date="2016-01" db="EMBL/GenBank/DDBJ databases">
        <title>The new phylogeny of the genus Mycobacterium.</title>
        <authorList>
            <person name="Tarcisio F."/>
            <person name="Conor M."/>
            <person name="Antonella G."/>
            <person name="Elisabetta G."/>
            <person name="Giulia F.S."/>
            <person name="Sara T."/>
            <person name="Anna F."/>
            <person name="Clotilde B."/>
            <person name="Roberto B."/>
            <person name="Veronica D.S."/>
            <person name="Fabio R."/>
            <person name="Monica P."/>
            <person name="Olivier J."/>
            <person name="Enrico T."/>
            <person name="Nicola S."/>
        </authorList>
    </citation>
    <scope>NUCLEOTIDE SEQUENCE [LARGE SCALE GENOMIC DNA]</scope>
    <source>
        <strain evidence="5 6">DSM 44626</strain>
    </source>
</reference>
<evidence type="ECO:0000313" key="6">
    <source>
        <dbReference type="Proteomes" id="UP000193710"/>
    </source>
</evidence>
<feature type="compositionally biased region" description="Low complexity" evidence="2">
    <location>
        <begin position="178"/>
        <end position="191"/>
    </location>
</feature>
<protein>
    <submittedName>
        <fullName evidence="4">PPE family protein</fullName>
    </submittedName>
</protein>
<comment type="similarity">
    <text evidence="1">Belongs to the mycobacterial PPE family.</text>
</comment>
<reference evidence="4" key="2">
    <citation type="submission" date="2014-04" db="EMBL/GenBank/DDBJ databases">
        <authorList>
            <person name="Xu Y.W."/>
            <person name="Yang Q."/>
        </authorList>
    </citation>
    <scope>NUCLEOTIDE SEQUENCE</scope>
    <source>
        <strain evidence="4">DSM 44626</strain>
    </source>
</reference>
<dbReference type="InterPro" id="IPR000030">
    <property type="entry name" value="PPE_dom"/>
</dbReference>
<dbReference type="FunFam" id="1.20.1260.20:FF:000001">
    <property type="entry name" value="PPE family protein PPE41"/>
    <property type="match status" value="1"/>
</dbReference>
<keyword evidence="6" id="KW-1185">Reference proteome</keyword>
<dbReference type="RefSeq" id="WP_051641043.1">
    <property type="nucleotide sequence ID" value="NZ_HG964446.1"/>
</dbReference>
<name>A0A024JRB0_9MYCO</name>
<dbReference type="SUPFAM" id="SSF140459">
    <property type="entry name" value="PE/PPE dimer-like"/>
    <property type="match status" value="1"/>
</dbReference>
<evidence type="ECO:0000259" key="3">
    <source>
        <dbReference type="Pfam" id="PF00823"/>
    </source>
</evidence>
<dbReference type="eggNOG" id="COG5651">
    <property type="taxonomic scope" value="Bacteria"/>
</dbReference>
<dbReference type="InterPro" id="IPR038332">
    <property type="entry name" value="PPE_sf"/>
</dbReference>
<evidence type="ECO:0000256" key="2">
    <source>
        <dbReference type="SAM" id="MobiDB-lite"/>
    </source>
</evidence>
<dbReference type="EMBL" id="HG964446">
    <property type="protein sequence ID" value="CDO85748.1"/>
    <property type="molecule type" value="Genomic_DNA"/>
</dbReference>
<dbReference type="PANTHER" id="PTHR46766">
    <property type="entry name" value="GLUTAMINE-RICH PROTEIN 2"/>
    <property type="match status" value="1"/>
</dbReference>
<evidence type="ECO:0000313" key="5">
    <source>
        <dbReference type="EMBL" id="ORX05364.1"/>
    </source>
</evidence>
<dbReference type="Proteomes" id="UP000028880">
    <property type="component" value="Unassembled WGS sequence"/>
</dbReference>
<gene>
    <name evidence="5" type="ORF">AWC29_10940</name>
    <name evidence="4" type="ORF">BN973_00079</name>
</gene>